<dbReference type="PANTHER" id="PTHR10102">
    <property type="entry name" value="DNA-DIRECTED RNA POLYMERASE, MITOCHONDRIAL"/>
    <property type="match status" value="1"/>
</dbReference>
<dbReference type="GO" id="GO:0034245">
    <property type="term" value="C:mitochondrial DNA-directed RNA polymerase complex"/>
    <property type="evidence" value="ECO:0007669"/>
    <property type="project" value="TreeGrafter"/>
</dbReference>
<evidence type="ECO:0000256" key="10">
    <source>
        <dbReference type="ARBA" id="ARBA00057821"/>
    </source>
</evidence>
<accession>A0A8C7QFA5</accession>
<dbReference type="InterPro" id="IPR046950">
    <property type="entry name" value="DNA-dir_Rpol_C_phage-type"/>
</dbReference>
<reference evidence="16" key="2">
    <citation type="submission" date="2025-08" db="UniProtKB">
        <authorList>
            <consortium name="Ensembl"/>
        </authorList>
    </citation>
    <scope>IDENTIFICATION</scope>
</reference>
<dbReference type="InterPro" id="IPR002885">
    <property type="entry name" value="PPR_rpt"/>
</dbReference>
<comment type="function">
    <text evidence="13">DNA-dependent RNA polymerase catalyzes the transcription of DNA into RNA using the four ribonucleoside triphosphates as substrates.</text>
</comment>
<dbReference type="PROSITE" id="PS51375">
    <property type="entry name" value="PPR"/>
    <property type="match status" value="1"/>
</dbReference>
<proteinExistence type="inferred from homology"/>
<dbReference type="Gene3D" id="1.25.40.10">
    <property type="entry name" value="Tetratricopeptide repeat domain"/>
    <property type="match status" value="1"/>
</dbReference>
<dbReference type="InterPro" id="IPR037159">
    <property type="entry name" value="RNA_POL_N_sf"/>
</dbReference>
<dbReference type="GO" id="GO:0001018">
    <property type="term" value="F:mitochondrial promoter sequence-specific DNA binding"/>
    <property type="evidence" value="ECO:0007669"/>
    <property type="project" value="TreeGrafter"/>
</dbReference>
<evidence type="ECO:0000256" key="3">
    <source>
        <dbReference type="ARBA" id="ARBA00022478"/>
    </source>
</evidence>
<evidence type="ECO:0000259" key="15">
    <source>
        <dbReference type="SMART" id="SM01311"/>
    </source>
</evidence>
<dbReference type="InterPro" id="IPR043502">
    <property type="entry name" value="DNA/RNA_pol_sf"/>
</dbReference>
<evidence type="ECO:0000256" key="7">
    <source>
        <dbReference type="ARBA" id="ARBA00023128"/>
    </source>
</evidence>
<organism evidence="16 17">
    <name type="scientific">Oncorhynchus mykiss</name>
    <name type="common">Rainbow trout</name>
    <name type="synonym">Salmo gairdneri</name>
    <dbReference type="NCBI Taxonomy" id="8022"/>
    <lineage>
        <taxon>Eukaryota</taxon>
        <taxon>Metazoa</taxon>
        <taxon>Chordata</taxon>
        <taxon>Craniata</taxon>
        <taxon>Vertebrata</taxon>
        <taxon>Euteleostomi</taxon>
        <taxon>Actinopterygii</taxon>
        <taxon>Neopterygii</taxon>
        <taxon>Teleostei</taxon>
        <taxon>Protacanthopterygii</taxon>
        <taxon>Salmoniformes</taxon>
        <taxon>Salmonidae</taxon>
        <taxon>Salmoninae</taxon>
        <taxon>Oncorhynchus</taxon>
    </lineage>
</organism>
<evidence type="ECO:0000256" key="4">
    <source>
        <dbReference type="ARBA" id="ARBA00022679"/>
    </source>
</evidence>
<evidence type="ECO:0000256" key="14">
    <source>
        <dbReference type="SAM" id="MobiDB-lite"/>
    </source>
</evidence>
<gene>
    <name evidence="16" type="primary">LOC110521417</name>
</gene>
<comment type="similarity">
    <text evidence="2 13">Belongs to the phage and mitochondrial RNA polymerase family.</text>
</comment>
<dbReference type="EC" id="2.7.7.6" evidence="13"/>
<dbReference type="InterPro" id="IPR002092">
    <property type="entry name" value="DNA-dir_Rpol_phage-type"/>
</dbReference>
<dbReference type="Ensembl" id="ENSOMYT00000039102.2">
    <property type="protein sequence ID" value="ENSOMYP00000035854.2"/>
    <property type="gene ID" value="ENSOMYG00000016330.2"/>
</dbReference>
<comment type="function">
    <text evidence="10">DNA-dependent RNA polymerase catalyzes the transcription of mitochondrial DNA into RNA using the four ribonucleoside triphosphates as substrates. Component of the mitochondrial transcription initiation complex, composed at least of TFB2M, TFAM and POLRMT that is required for basal transcription of mitochondrial DNA. In this complex, TFAM recruits POLRMT to a specific promoter whereas TFB2M induces structural changes in POLRMT to enable promoter opening and trapping of the DNA non-template strand. Has DNA primase activity. Catalyzes the synthesis of short RNA primers that are necessary for the initiation of lagging-strand DNA synthesis from the origin of light-strand DNA replication (OriL).</text>
</comment>
<evidence type="ECO:0000256" key="8">
    <source>
        <dbReference type="ARBA" id="ARBA00023163"/>
    </source>
</evidence>
<dbReference type="PANTHER" id="PTHR10102:SF0">
    <property type="entry name" value="DNA-DIRECTED RNA POLYMERASE, MITOCHONDRIAL"/>
    <property type="match status" value="1"/>
</dbReference>
<reference evidence="16" key="3">
    <citation type="submission" date="2025-09" db="UniProtKB">
        <authorList>
            <consortium name="Ensembl"/>
        </authorList>
    </citation>
    <scope>IDENTIFICATION</scope>
</reference>
<evidence type="ECO:0000256" key="13">
    <source>
        <dbReference type="RuleBase" id="RU003805"/>
    </source>
</evidence>
<keyword evidence="17" id="KW-1185">Reference proteome</keyword>
<dbReference type="Proteomes" id="UP000694395">
    <property type="component" value="Chromosome 30"/>
</dbReference>
<dbReference type="AlphaFoldDB" id="A0A8C7QFA5"/>
<evidence type="ECO:0000256" key="6">
    <source>
        <dbReference type="ARBA" id="ARBA00022946"/>
    </source>
</evidence>
<reference evidence="16" key="1">
    <citation type="submission" date="2020-07" db="EMBL/GenBank/DDBJ databases">
        <title>A long reads based de novo assembly of the rainbow trout Arlee double haploid line genome.</title>
        <authorList>
            <person name="Gao G."/>
            <person name="Palti Y."/>
        </authorList>
    </citation>
    <scope>NUCLEOTIDE SEQUENCE [LARGE SCALE GENOMIC DNA]</scope>
</reference>
<dbReference type="InterPro" id="IPR029262">
    <property type="entry name" value="RPOL_N"/>
</dbReference>
<dbReference type="Pfam" id="PF00940">
    <property type="entry name" value="RNA_pol"/>
    <property type="match status" value="1"/>
</dbReference>
<dbReference type="Gene3D" id="1.10.150.20">
    <property type="entry name" value="5' to 3' exonuclease, C-terminal subdomain"/>
    <property type="match status" value="1"/>
</dbReference>
<keyword evidence="6" id="KW-0809">Transit peptide</keyword>
<dbReference type="GeneTree" id="ENSGT00390000008060"/>
<keyword evidence="5 13" id="KW-0548">Nucleotidyltransferase</keyword>
<keyword evidence="7" id="KW-0496">Mitochondrion</keyword>
<evidence type="ECO:0000313" key="17">
    <source>
        <dbReference type="Proteomes" id="UP000694395"/>
    </source>
</evidence>
<keyword evidence="4 13" id="KW-0808">Transferase</keyword>
<feature type="repeat" description="PPR" evidence="12">
    <location>
        <begin position="189"/>
        <end position="223"/>
    </location>
</feature>
<dbReference type="FunFam" id="1.10.150.20:FF:000031">
    <property type="entry name" value="DNA-directed RNA polymerase"/>
    <property type="match status" value="1"/>
</dbReference>
<dbReference type="Gene3D" id="1.10.287.280">
    <property type="match status" value="1"/>
</dbReference>
<evidence type="ECO:0000256" key="1">
    <source>
        <dbReference type="ARBA" id="ARBA00004173"/>
    </source>
</evidence>
<evidence type="ECO:0000256" key="9">
    <source>
        <dbReference type="ARBA" id="ARBA00048552"/>
    </source>
</evidence>
<evidence type="ECO:0000256" key="5">
    <source>
        <dbReference type="ARBA" id="ARBA00022695"/>
    </source>
</evidence>
<dbReference type="Gene3D" id="1.10.1320.10">
    <property type="entry name" value="DNA-directed RNA polymerase, N-terminal domain"/>
    <property type="match status" value="1"/>
</dbReference>
<dbReference type="FunFam" id="1.10.1320.10:FF:000002">
    <property type="entry name" value="DNA-directed RNA polymerase"/>
    <property type="match status" value="1"/>
</dbReference>
<feature type="domain" description="DNA-directed RNA polymerase N-terminal" evidence="15">
    <location>
        <begin position="331"/>
        <end position="638"/>
    </location>
</feature>
<keyword evidence="8 13" id="KW-0804">Transcription</keyword>
<dbReference type="PROSITE" id="PS00489">
    <property type="entry name" value="RNA_POL_PHAGE_2"/>
    <property type="match status" value="1"/>
</dbReference>
<protein>
    <recommendedName>
        <fullName evidence="13">DNA-directed RNA polymerase</fullName>
        <ecNumber evidence="13">2.7.7.6</ecNumber>
    </recommendedName>
</protein>
<evidence type="ECO:0000256" key="12">
    <source>
        <dbReference type="PROSITE-ProRule" id="PRU00708"/>
    </source>
</evidence>
<feature type="compositionally biased region" description="Low complexity" evidence="14">
    <location>
        <begin position="57"/>
        <end position="66"/>
    </location>
</feature>
<name>A0A8C7QFA5_ONCMY</name>
<dbReference type="GO" id="GO:0006390">
    <property type="term" value="P:mitochondrial transcription"/>
    <property type="evidence" value="ECO:0007669"/>
    <property type="project" value="TreeGrafter"/>
</dbReference>
<dbReference type="InterPro" id="IPR011990">
    <property type="entry name" value="TPR-like_helical_dom_sf"/>
</dbReference>
<evidence type="ECO:0000256" key="11">
    <source>
        <dbReference type="ARBA" id="ARBA00063316"/>
    </source>
</evidence>
<dbReference type="GO" id="GO:0003899">
    <property type="term" value="F:DNA-directed RNA polymerase activity"/>
    <property type="evidence" value="ECO:0007669"/>
    <property type="project" value="UniProtKB-EC"/>
</dbReference>
<evidence type="ECO:0000313" key="16">
    <source>
        <dbReference type="Ensembl" id="ENSOMYP00000035854.2"/>
    </source>
</evidence>
<comment type="catalytic activity">
    <reaction evidence="9 13">
        <text>RNA(n) + a ribonucleoside 5'-triphosphate = RNA(n+1) + diphosphate</text>
        <dbReference type="Rhea" id="RHEA:21248"/>
        <dbReference type="Rhea" id="RHEA-COMP:14527"/>
        <dbReference type="Rhea" id="RHEA-COMP:17342"/>
        <dbReference type="ChEBI" id="CHEBI:33019"/>
        <dbReference type="ChEBI" id="CHEBI:61557"/>
        <dbReference type="ChEBI" id="CHEBI:140395"/>
        <dbReference type="EC" id="2.7.7.6"/>
    </reaction>
</comment>
<feature type="region of interest" description="Disordered" evidence="14">
    <location>
        <begin position="57"/>
        <end position="94"/>
    </location>
</feature>
<keyword evidence="3 13" id="KW-0240">DNA-directed RNA polymerase</keyword>
<evidence type="ECO:0000256" key="2">
    <source>
        <dbReference type="ARBA" id="ARBA00009493"/>
    </source>
</evidence>
<sequence length="1130" mass="128548">MHVIPQMLLHVCFLLYHNASIFSLPFFFPVLEARIQQLQSDIVLDVQHAKVQFVNASKSGRGASSGKSHKNVSGGRTELPKVGQTISNGGGKDASAYKSRWMEKLIQEKTTKTKKLNLKKAKGKGKASKEPAPEFSELMQDNSEARMYEGVQLSVHCYLEACVFCGDIDRAQRLLLTHHRMISRRNLLNIGLYNVMMRVWAKKGSLNQIGRMFILVEEAGLKPNLTSYCAALECMGRTPNCSPKVINRVLRQMKEDGLCVEELFRLCVFRQDERDMVLRAIHTVEPDFQPSINTVLHTCSSPLVKDFYTERADAKYPKLAFSLEELRERFSRQLSMEQASTITIHSVEAMKPEDEGPWWALLAEQRMVWHKALVGALRESNMILASITPKAVRLSLYPYLCLMDQKDYVDIMIQSLSNLPPSGESLHILAKELGNRVHNKFCIRMKSHNQMVDKLSHIYNEYAELLAKDSKDFDVLPRERWWKLEAEHNSGPSLLGDNTQWPHTVVVELGTYLVDLMVKHMKVNSDILNPANDRKFIPVLYHMYTFRSNKQVGFIKPHPILTQMQQDAMETTLTFDSYVMPMLCPPVPWTSAKFGAYLLTPTKMMRTVVGANQHEILLEKCQDADLHAVLDSLNQLGNAAWRINQPLLDIIISIFNDKGNEKLDIPPPNSEAPKILRYSQQDLATYSSAEKAHLKRELVKAKKKCSEMHSLRMDALYKLSIANHIRDEVFWFPHNMDFRGRTYPCPPYFNHLGSDVTRAVLVFAEGKPLGPGGLKWLKIHLVNLTGLKKRSSLAGRLEYANTIMDDILDSADNPLNGKKWWQNADEPWQALACCMEIANAVRSPDPTHFISHFPVHQDGSCNGLQHYAALGRDVIGATSVNLIPCEVPQDVYSGVAQQVEEFRARDSEKGLKIAQVLEGFISRKVVKQTVMTVVYGVTRYGGRLQIEKRLKEVDDFPKEYVWDASHYLVQQVFSSLKEMFTGTREIQDWLTESARLIAKSGNTVEWVTPLGLPIIQPYHRTRTQMVRLNVDLSLQITHDSKQKPDTVKQKNAFPPNFIHSLDSTHMMLTALYCYSAGLTFVSVHDCFWTHALTVDTMNKVCREQFVALHSQPILQELSNFLLQKYCSGLS</sequence>
<comment type="subunit">
    <text evidence="11">Homodimer. Component of the mitochondrial transcription initiation complex, composed at least of TFB2M, TFAM and POLRMT. In this complex TFAM recruits POLRMT to the promoter whereas TFB2M induces structural changes in POLRMT to enable promoter opening and trapping of the DNA non-template strand. Upon metabolic stress, forms a complex composed of FOXO3, SIRT3 and mitochondrial RNA polymerase POLRMT; the complex is recruited to mtDNA in a SIRT3-dependent manner. Also forms a complex composed of FOXO3, SIRT3, TFAM and POLRMT. Interacts with TFB1M and TFB2M, leading to the stimulation of transcription. Interacts with TEFM. Interacts with MTRES1.</text>
</comment>
<comment type="subcellular location">
    <subcellularLocation>
        <location evidence="1">Mitochondrion</location>
    </subcellularLocation>
</comment>
<dbReference type="SMART" id="SM01311">
    <property type="entry name" value="RPOL_N"/>
    <property type="match status" value="1"/>
</dbReference>
<dbReference type="Pfam" id="PF14700">
    <property type="entry name" value="RPOL_N"/>
    <property type="match status" value="1"/>
</dbReference>
<dbReference type="SUPFAM" id="SSF56672">
    <property type="entry name" value="DNA/RNA polymerases"/>
    <property type="match status" value="1"/>
</dbReference>
<dbReference type="PROSITE" id="PS00900">
    <property type="entry name" value="RNA_POL_PHAGE_1"/>
    <property type="match status" value="1"/>
</dbReference>
<dbReference type="FunFam" id="1.10.287.280:FF:000001">
    <property type="entry name" value="DNA-directed RNA polymerase"/>
    <property type="match status" value="1"/>
</dbReference>